<comment type="caution">
    <text evidence="3">The sequence shown here is derived from an EMBL/GenBank/DDBJ whole genome shotgun (WGS) entry which is preliminary data.</text>
</comment>
<dbReference type="SUPFAM" id="SSF55267">
    <property type="entry name" value="tRNA-intron endonuclease N-terminal domain-like"/>
    <property type="match status" value="1"/>
</dbReference>
<evidence type="ECO:0000313" key="3">
    <source>
        <dbReference type="EMBL" id="KZX13144.1"/>
    </source>
</evidence>
<proteinExistence type="predicted"/>
<dbReference type="InterPro" id="IPR036167">
    <property type="entry name" value="tRNA_intron_Endo_cat-like_sf"/>
</dbReference>
<evidence type="ECO:0000259" key="1">
    <source>
        <dbReference type="Pfam" id="PF01974"/>
    </source>
</evidence>
<gene>
    <name evidence="3" type="ORF">MBCUR_07550</name>
</gene>
<dbReference type="NCBIfam" id="TIGR00324">
    <property type="entry name" value="endA"/>
    <property type="match status" value="1"/>
</dbReference>
<dbReference type="InterPro" id="IPR016442">
    <property type="entry name" value="tRNA_splic_arch_short"/>
</dbReference>
<evidence type="ECO:0000259" key="2">
    <source>
        <dbReference type="Pfam" id="PF02778"/>
    </source>
</evidence>
<keyword evidence="4" id="KW-1185">Reference proteome</keyword>
<keyword evidence="3" id="KW-0378">Hydrolase</keyword>
<dbReference type="Pfam" id="PF02778">
    <property type="entry name" value="tRNA_int_endo_N"/>
    <property type="match status" value="1"/>
</dbReference>
<dbReference type="PIRSF" id="PIRSF005285">
    <property type="entry name" value="tRNA_splic_archaea"/>
    <property type="match status" value="1"/>
</dbReference>
<keyword evidence="3" id="KW-0540">Nuclease</keyword>
<name>A0A166BCE3_9EURY</name>
<dbReference type="GO" id="GO:0006388">
    <property type="term" value="P:tRNA splicing, via endonucleolytic cleavage and ligation"/>
    <property type="evidence" value="ECO:0007669"/>
    <property type="project" value="InterPro"/>
</dbReference>
<dbReference type="PATRIC" id="fig|49547.3.peg.819"/>
<dbReference type="InterPro" id="IPR006676">
    <property type="entry name" value="tRNA_splic"/>
</dbReference>
<dbReference type="Gene3D" id="3.40.1350.10">
    <property type="match status" value="1"/>
</dbReference>
<dbReference type="InterPro" id="IPR036740">
    <property type="entry name" value="tRNA_intron_Endonuc_N_sf"/>
</dbReference>
<dbReference type="CDD" id="cd22363">
    <property type="entry name" value="tRNA-intron_lyase_C"/>
    <property type="match status" value="1"/>
</dbReference>
<dbReference type="GO" id="GO:0003676">
    <property type="term" value="F:nucleic acid binding"/>
    <property type="evidence" value="ECO:0007669"/>
    <property type="project" value="InterPro"/>
</dbReference>
<dbReference type="OrthoDB" id="46045at2157"/>
<dbReference type="Proteomes" id="UP000077245">
    <property type="component" value="Unassembled WGS sequence"/>
</dbReference>
<dbReference type="STRING" id="49547.MBCUR_07550"/>
<dbReference type="InterPro" id="IPR011856">
    <property type="entry name" value="tRNA_endonuc-like_dom_sf"/>
</dbReference>
<protein>
    <submittedName>
        <fullName evidence="3">tRNA-splicing endonuclease subunit alpha</fullName>
    </submittedName>
</protein>
<dbReference type="GO" id="GO:0000213">
    <property type="term" value="F:tRNA-intron lyase activity"/>
    <property type="evidence" value="ECO:0007669"/>
    <property type="project" value="InterPro"/>
</dbReference>
<dbReference type="AlphaFoldDB" id="A0A166BCE3"/>
<feature type="domain" description="tRNA intron endonuclease catalytic" evidence="1">
    <location>
        <begin position="79"/>
        <end position="162"/>
    </location>
</feature>
<dbReference type="InterPro" id="IPR006678">
    <property type="entry name" value="tRNA_intron_Endonuc_N"/>
</dbReference>
<dbReference type="EMBL" id="LWMV01000155">
    <property type="protein sequence ID" value="KZX13144.1"/>
    <property type="molecule type" value="Genomic_DNA"/>
</dbReference>
<evidence type="ECO:0000313" key="4">
    <source>
        <dbReference type="Proteomes" id="UP000077245"/>
    </source>
</evidence>
<dbReference type="PANTHER" id="PTHR21227">
    <property type="entry name" value="TRNA-SPLICING ENDONUCLEASE SUBUNIT SEN2"/>
    <property type="match status" value="1"/>
</dbReference>
<organism evidence="3 4">
    <name type="scientific">Methanobrevibacter curvatus</name>
    <dbReference type="NCBI Taxonomy" id="49547"/>
    <lineage>
        <taxon>Archaea</taxon>
        <taxon>Methanobacteriati</taxon>
        <taxon>Methanobacteriota</taxon>
        <taxon>Methanomada group</taxon>
        <taxon>Methanobacteria</taxon>
        <taxon>Methanobacteriales</taxon>
        <taxon>Methanobacteriaceae</taxon>
        <taxon>Methanobrevibacter</taxon>
    </lineage>
</organism>
<feature type="domain" description="tRNA intron endonuclease N-terminal" evidence="2">
    <location>
        <begin position="1"/>
        <end position="67"/>
    </location>
</feature>
<dbReference type="Pfam" id="PF01974">
    <property type="entry name" value="tRNA_int_endo"/>
    <property type="match status" value="1"/>
</dbReference>
<sequence>MKGELSEEIVSISMTESSRAIALYEKNKFGKKEGDILEISLVEALFLLEKGRLNVFKKDKKIDFNTLKEFLREKNLYGRFVVFRDLKDRGYVIKSGYKYGSDFRLYQRGESPGYTHSQYLVKIIQEFDALNVSDFSSYARVAHGVKKSLYLAVIDDDWDITYYSVSWIRP</sequence>
<accession>A0A166BCE3</accession>
<dbReference type="PANTHER" id="PTHR21227:SF0">
    <property type="entry name" value="TRNA-SPLICING ENDONUCLEASE SUBUNIT SEN2"/>
    <property type="match status" value="1"/>
</dbReference>
<dbReference type="GO" id="GO:0005737">
    <property type="term" value="C:cytoplasm"/>
    <property type="evidence" value="ECO:0007669"/>
    <property type="project" value="TreeGrafter"/>
</dbReference>
<dbReference type="SUPFAM" id="SSF53032">
    <property type="entry name" value="tRNA-intron endonuclease catalytic domain-like"/>
    <property type="match status" value="1"/>
</dbReference>
<dbReference type="Gene3D" id="3.40.1170.20">
    <property type="entry name" value="tRNA intron endonuclease, N-terminal domain"/>
    <property type="match status" value="1"/>
</dbReference>
<dbReference type="RefSeq" id="WP_067090410.1">
    <property type="nucleotide sequence ID" value="NZ_LWMV01000155.1"/>
</dbReference>
<dbReference type="InterPro" id="IPR006677">
    <property type="entry name" value="tRNA_intron_Endonuc_cat-like"/>
</dbReference>
<reference evidence="3 4" key="1">
    <citation type="submission" date="2016-04" db="EMBL/GenBank/DDBJ databases">
        <title>Genome sequence of Methanobrevibacter curvatus DSM 11111.</title>
        <authorList>
            <person name="Poehlein A."/>
            <person name="Seedorf H."/>
            <person name="Daniel R."/>
        </authorList>
    </citation>
    <scope>NUCLEOTIDE SEQUENCE [LARGE SCALE GENOMIC DNA]</scope>
    <source>
        <strain evidence="3 4">DSM 11111</strain>
    </source>
</reference>
<keyword evidence="3" id="KW-0255">Endonuclease</keyword>